<evidence type="ECO:0000256" key="5">
    <source>
        <dbReference type="ARBA" id="ARBA00022989"/>
    </source>
</evidence>
<dbReference type="Gene3D" id="1.20.144.10">
    <property type="entry name" value="Phosphatidic acid phosphatase type 2/haloperoxidase"/>
    <property type="match status" value="1"/>
</dbReference>
<dbReference type="InterPro" id="IPR000326">
    <property type="entry name" value="PAP2/HPO"/>
</dbReference>
<evidence type="ECO:0000313" key="10">
    <source>
        <dbReference type="EMBL" id="CAJ1380600.1"/>
    </source>
</evidence>
<dbReference type="Pfam" id="PF01569">
    <property type="entry name" value="PAP2"/>
    <property type="match status" value="1"/>
</dbReference>
<feature type="transmembrane region" description="Helical" evidence="8">
    <location>
        <begin position="260"/>
        <end position="280"/>
    </location>
</feature>
<sequence length="480" mass="53941">MTGGLFCLFRTAPEKSSESSTLGNFVMSDTDSGALRTGFRKALARRLFELDHPPGDPGQVQRYSEGERVAFEKGYRAAVQDMFVLVGAGLAGMAFLIVCLSPPLYQKVRERVRPWVVRQVELGRPFVIAVQRFRHPRLDQIHLLAANSCGVPFYITMLPFLFWIGELQLARHTTSFMATIIYIGNAIKDAISAPRPDWSKGVSLVRDGAGDGSSTDDMEYGLPSTHTINTLCIWSYILYFYSSSTSFGDGMSVYWNIARSPWLCMLFGLNIIWCLFIMWGRVYLGMHSPVDIVAGLLIAILLLHAYVQVDDFVDAWMTSATVWVPMYQFAFAVLLCWTYPQGLQKTPSYNYAVYCTGVCLGVLTGVWRCPQYHNAEAAERLRIVRGSITSWSFAFFAGRRFFLGLAVVFAVKALTKEILRFIIPAALRLCGIPHSDHEACKEKSTPIGYNVLTPIRLLNYAAVSWAVVEPCFHLFEWLQI</sequence>
<keyword evidence="5 8" id="KW-1133">Transmembrane helix</keyword>
<evidence type="ECO:0000256" key="7">
    <source>
        <dbReference type="ARBA" id="ARBA00038324"/>
    </source>
</evidence>
<protein>
    <recommendedName>
        <fullName evidence="9">Phosphatidic acid phosphatase type 2/haloperoxidase domain-containing protein</fullName>
    </recommendedName>
</protein>
<name>A0AA36I435_9DINO</name>
<gene>
    <name evidence="10" type="ORF">EVOR1521_LOCUS8505</name>
</gene>
<comment type="similarity">
    <text evidence="7">Belongs to the type 2 lipid phosphate phosphatase family.</text>
</comment>
<dbReference type="InterPro" id="IPR036938">
    <property type="entry name" value="PAP2/HPO_sf"/>
</dbReference>
<evidence type="ECO:0000259" key="9">
    <source>
        <dbReference type="SMART" id="SM00014"/>
    </source>
</evidence>
<keyword evidence="6 8" id="KW-0472">Membrane</keyword>
<evidence type="ECO:0000313" key="11">
    <source>
        <dbReference type="Proteomes" id="UP001178507"/>
    </source>
</evidence>
<keyword evidence="3" id="KW-0378">Hydrolase</keyword>
<dbReference type="GO" id="GO:0005789">
    <property type="term" value="C:endoplasmic reticulum membrane"/>
    <property type="evidence" value="ECO:0007669"/>
    <property type="project" value="UniProtKB-SubCell"/>
</dbReference>
<dbReference type="SUPFAM" id="SSF48317">
    <property type="entry name" value="Acid phosphatase/Vanadium-dependent haloperoxidase"/>
    <property type="match status" value="1"/>
</dbReference>
<dbReference type="GO" id="GO:0042392">
    <property type="term" value="F:sphingosine-1-phosphate phosphatase activity"/>
    <property type="evidence" value="ECO:0007669"/>
    <property type="project" value="TreeGrafter"/>
</dbReference>
<evidence type="ECO:0000256" key="6">
    <source>
        <dbReference type="ARBA" id="ARBA00023136"/>
    </source>
</evidence>
<dbReference type="AlphaFoldDB" id="A0AA36I435"/>
<dbReference type="EMBL" id="CAUJNA010000727">
    <property type="protein sequence ID" value="CAJ1380600.1"/>
    <property type="molecule type" value="Genomic_DNA"/>
</dbReference>
<comment type="caution">
    <text evidence="10">The sequence shown here is derived from an EMBL/GenBank/DDBJ whole genome shotgun (WGS) entry which is preliminary data.</text>
</comment>
<reference evidence="10" key="1">
    <citation type="submission" date="2023-08" db="EMBL/GenBank/DDBJ databases">
        <authorList>
            <person name="Chen Y."/>
            <person name="Shah S."/>
            <person name="Dougan E. K."/>
            <person name="Thang M."/>
            <person name="Chan C."/>
        </authorList>
    </citation>
    <scope>NUCLEOTIDE SEQUENCE</scope>
</reference>
<feature type="transmembrane region" description="Helical" evidence="8">
    <location>
        <begin position="292"/>
        <end position="309"/>
    </location>
</feature>
<accession>A0AA36I435</accession>
<evidence type="ECO:0000256" key="3">
    <source>
        <dbReference type="ARBA" id="ARBA00022801"/>
    </source>
</evidence>
<evidence type="ECO:0000256" key="4">
    <source>
        <dbReference type="ARBA" id="ARBA00022824"/>
    </source>
</evidence>
<feature type="domain" description="Phosphatidic acid phosphatase type 2/haloperoxidase" evidence="9">
    <location>
        <begin position="170"/>
        <end position="307"/>
    </location>
</feature>
<feature type="transmembrane region" description="Helical" evidence="8">
    <location>
        <begin position="82"/>
        <end position="105"/>
    </location>
</feature>
<feature type="transmembrane region" description="Helical" evidence="8">
    <location>
        <begin position="388"/>
        <end position="411"/>
    </location>
</feature>
<keyword evidence="2 8" id="KW-0812">Transmembrane</keyword>
<keyword evidence="11" id="KW-1185">Reference proteome</keyword>
<dbReference type="PANTHER" id="PTHR14969:SF28">
    <property type="entry name" value="DIHYDROSPHINGOSINE 1-PHOSPHATE PHOSPHATASE LCB3-RELATED"/>
    <property type="match status" value="1"/>
</dbReference>
<organism evidence="10 11">
    <name type="scientific">Effrenium voratum</name>
    <dbReference type="NCBI Taxonomy" id="2562239"/>
    <lineage>
        <taxon>Eukaryota</taxon>
        <taxon>Sar</taxon>
        <taxon>Alveolata</taxon>
        <taxon>Dinophyceae</taxon>
        <taxon>Suessiales</taxon>
        <taxon>Symbiodiniaceae</taxon>
        <taxon>Effrenium</taxon>
    </lineage>
</organism>
<evidence type="ECO:0000256" key="2">
    <source>
        <dbReference type="ARBA" id="ARBA00022692"/>
    </source>
</evidence>
<feature type="transmembrane region" description="Helical" evidence="8">
    <location>
        <begin position="349"/>
        <end position="368"/>
    </location>
</feature>
<feature type="transmembrane region" description="Helical" evidence="8">
    <location>
        <begin position="315"/>
        <end position="337"/>
    </location>
</feature>
<evidence type="ECO:0000256" key="8">
    <source>
        <dbReference type="SAM" id="Phobius"/>
    </source>
</evidence>
<evidence type="ECO:0000256" key="1">
    <source>
        <dbReference type="ARBA" id="ARBA00004477"/>
    </source>
</evidence>
<feature type="transmembrane region" description="Helical" evidence="8">
    <location>
        <begin position="141"/>
        <end position="164"/>
    </location>
</feature>
<proteinExistence type="inferred from homology"/>
<comment type="subcellular location">
    <subcellularLocation>
        <location evidence="1">Endoplasmic reticulum membrane</location>
        <topology evidence="1">Multi-pass membrane protein</topology>
    </subcellularLocation>
</comment>
<dbReference type="PANTHER" id="PTHR14969">
    <property type="entry name" value="SPHINGOSINE-1-PHOSPHATE PHOSPHOHYDROLASE"/>
    <property type="match status" value="1"/>
</dbReference>
<dbReference type="Proteomes" id="UP001178507">
    <property type="component" value="Unassembled WGS sequence"/>
</dbReference>
<dbReference type="SMART" id="SM00014">
    <property type="entry name" value="acidPPc"/>
    <property type="match status" value="1"/>
</dbReference>
<keyword evidence="4" id="KW-0256">Endoplasmic reticulum</keyword>